<reference evidence="4" key="1">
    <citation type="submission" date="2022-12" db="EMBL/GenBank/DDBJ databases">
        <title>Draft genome assemblies for two species of Escallonia (Escalloniales).</title>
        <authorList>
            <person name="Chanderbali A."/>
            <person name="Dervinis C."/>
            <person name="Anghel I."/>
            <person name="Soltis D."/>
            <person name="Soltis P."/>
            <person name="Zapata F."/>
        </authorList>
    </citation>
    <scope>NUCLEOTIDE SEQUENCE</scope>
    <source>
        <strain evidence="4">UCBG92.1500</strain>
        <tissue evidence="4">Leaf</tissue>
    </source>
</reference>
<feature type="domain" description="Tify" evidence="3">
    <location>
        <begin position="60"/>
        <end position="95"/>
    </location>
</feature>
<evidence type="ECO:0000259" key="3">
    <source>
        <dbReference type="PROSITE" id="PS51320"/>
    </source>
</evidence>
<comment type="subcellular location">
    <subcellularLocation>
        <location evidence="2">Nucleus</location>
    </subcellularLocation>
</comment>
<dbReference type="GO" id="GO:0009611">
    <property type="term" value="P:response to wounding"/>
    <property type="evidence" value="ECO:0007669"/>
    <property type="project" value="UniProtKB-UniRule"/>
</dbReference>
<dbReference type="Pfam" id="PF06200">
    <property type="entry name" value="tify"/>
    <property type="match status" value="1"/>
</dbReference>
<comment type="caution">
    <text evidence="4">The sequence shown here is derived from an EMBL/GenBank/DDBJ whole genome shotgun (WGS) entry which is preliminary data.</text>
</comment>
<dbReference type="GO" id="GO:0005634">
    <property type="term" value="C:nucleus"/>
    <property type="evidence" value="ECO:0007669"/>
    <property type="project" value="UniProtKB-SubCell"/>
</dbReference>
<evidence type="ECO:0000256" key="2">
    <source>
        <dbReference type="RuleBase" id="RU369065"/>
    </source>
</evidence>
<dbReference type="AlphaFoldDB" id="A0AA88RWH6"/>
<proteinExistence type="inferred from homology"/>
<dbReference type="GO" id="GO:0031347">
    <property type="term" value="P:regulation of defense response"/>
    <property type="evidence" value="ECO:0007669"/>
    <property type="project" value="UniProtKB-UniRule"/>
</dbReference>
<dbReference type="PANTHER" id="PTHR33077">
    <property type="entry name" value="PROTEIN TIFY 4A-RELATED-RELATED"/>
    <property type="match status" value="1"/>
</dbReference>
<dbReference type="InterPro" id="IPR010399">
    <property type="entry name" value="Tify_dom"/>
</dbReference>
<keyword evidence="2" id="KW-1184">Jasmonic acid signaling pathway</keyword>
<keyword evidence="5" id="KW-1185">Reference proteome</keyword>
<sequence length="180" mass="19451">MMPIVNNKISYDPDNLWLKNAATTNQQSLAKFSASMATANGFTKGTFHTDQTLLRSNAKLPGPPAPLTIFYSGDVHVYHNVSPEKAEAIMAMAGTGSSVTRGESGGNKPNFSPTAQGITMNGVQPPTCTAEAAPIAMARRATVARFLAKRKDRIRVIRPYDFTEKPQDLLLLQPVKDGCE</sequence>
<dbReference type="EMBL" id="JAVXUO010000622">
    <property type="protein sequence ID" value="KAK2990740.1"/>
    <property type="molecule type" value="Genomic_DNA"/>
</dbReference>
<evidence type="ECO:0000313" key="5">
    <source>
        <dbReference type="Proteomes" id="UP001187471"/>
    </source>
</evidence>
<keyword evidence="2" id="KW-0539">Nucleus</keyword>
<dbReference type="Pfam" id="PF09425">
    <property type="entry name" value="Jas_motif"/>
    <property type="match status" value="1"/>
</dbReference>
<dbReference type="InterPro" id="IPR018467">
    <property type="entry name" value="CCT_CS"/>
</dbReference>
<dbReference type="PANTHER" id="PTHR33077:SF149">
    <property type="entry name" value="PROTEIN TIFY"/>
    <property type="match status" value="1"/>
</dbReference>
<gene>
    <name evidence="4" type="ORF">RJ640_003808</name>
</gene>
<dbReference type="InterPro" id="IPR040390">
    <property type="entry name" value="TIFY/JAZ"/>
</dbReference>
<organism evidence="4 5">
    <name type="scientific">Escallonia rubra</name>
    <dbReference type="NCBI Taxonomy" id="112253"/>
    <lineage>
        <taxon>Eukaryota</taxon>
        <taxon>Viridiplantae</taxon>
        <taxon>Streptophyta</taxon>
        <taxon>Embryophyta</taxon>
        <taxon>Tracheophyta</taxon>
        <taxon>Spermatophyta</taxon>
        <taxon>Magnoliopsida</taxon>
        <taxon>eudicotyledons</taxon>
        <taxon>Gunneridae</taxon>
        <taxon>Pentapetalae</taxon>
        <taxon>asterids</taxon>
        <taxon>campanulids</taxon>
        <taxon>Escalloniales</taxon>
        <taxon>Escalloniaceae</taxon>
        <taxon>Escallonia</taxon>
    </lineage>
</organism>
<protein>
    <recommendedName>
        <fullName evidence="2">Protein TIFY</fullName>
    </recommendedName>
    <alternativeName>
        <fullName evidence="2">Jasmonate ZIM domain-containing protein</fullName>
    </alternativeName>
</protein>
<evidence type="ECO:0000256" key="1">
    <source>
        <dbReference type="ARBA" id="ARBA00008614"/>
    </source>
</evidence>
<dbReference type="Proteomes" id="UP001187471">
    <property type="component" value="Unassembled WGS sequence"/>
</dbReference>
<evidence type="ECO:0000313" key="4">
    <source>
        <dbReference type="EMBL" id="KAK2990740.1"/>
    </source>
</evidence>
<comment type="domain">
    <text evidence="2">The jas domain is required for interaction with COI1.</text>
</comment>
<name>A0AA88RWH6_9ASTE</name>
<dbReference type="PROSITE" id="PS51320">
    <property type="entry name" value="TIFY"/>
    <property type="match status" value="1"/>
</dbReference>
<dbReference type="GO" id="GO:2000022">
    <property type="term" value="P:regulation of jasmonic acid mediated signaling pathway"/>
    <property type="evidence" value="ECO:0007669"/>
    <property type="project" value="UniProtKB-UniRule"/>
</dbReference>
<accession>A0AA88RWH6</accession>
<dbReference type="SMART" id="SM00979">
    <property type="entry name" value="TIFY"/>
    <property type="match status" value="1"/>
</dbReference>
<comment type="function">
    <text evidence="2">Repressor of jasmonate responses.</text>
</comment>
<comment type="similarity">
    <text evidence="1 2">Belongs to the TIFY/JAZ family.</text>
</comment>